<reference evidence="1 2" key="1">
    <citation type="submission" date="2019-01" db="EMBL/GenBank/DDBJ databases">
        <title>Nocardioides guangzhouensis sp. nov., an actinobacterium isolated from soil.</title>
        <authorList>
            <person name="Fu Y."/>
            <person name="Cai Y."/>
            <person name="Lin Z."/>
            <person name="Chen P."/>
        </authorList>
    </citation>
    <scope>NUCLEOTIDE SEQUENCE [LARGE SCALE GENOMIC DNA]</scope>
    <source>
        <strain evidence="1 2">NBRC 105384</strain>
    </source>
</reference>
<evidence type="ECO:0008006" key="3">
    <source>
        <dbReference type="Google" id="ProtNLM"/>
    </source>
</evidence>
<dbReference type="AlphaFoldDB" id="A0A4V1Z150"/>
<evidence type="ECO:0000313" key="1">
    <source>
        <dbReference type="EMBL" id="RYU09676.1"/>
    </source>
</evidence>
<dbReference type="EMBL" id="SDPU01000035">
    <property type="protein sequence ID" value="RYU09676.1"/>
    <property type="molecule type" value="Genomic_DNA"/>
</dbReference>
<comment type="caution">
    <text evidence="1">The sequence shown here is derived from an EMBL/GenBank/DDBJ whole genome shotgun (WGS) entry which is preliminary data.</text>
</comment>
<protein>
    <recommendedName>
        <fullName evidence="3">RiboL-PSP-HEPN domain-containing protein</fullName>
    </recommendedName>
</protein>
<dbReference type="RefSeq" id="WP_129989441.1">
    <property type="nucleotide sequence ID" value="NZ_SDPU01000035.1"/>
</dbReference>
<dbReference type="Proteomes" id="UP000291189">
    <property type="component" value="Unassembled WGS sequence"/>
</dbReference>
<keyword evidence="2" id="KW-1185">Reference proteome</keyword>
<dbReference type="OrthoDB" id="9770340at2"/>
<gene>
    <name evidence="1" type="ORF">ETU37_21865</name>
</gene>
<accession>A0A4V1Z150</accession>
<sequence length="176" mass="19798">MDFPPSAGPVDQLFNDYHSLSNSLGADAVSDHVALDTHFRKLFVLAAASHLESLMSFHMHEYFAGLGSTPYEFIRRESLERKFFRWFNFDSPKPTSFFKSFGTACHELYAAQAADNEPFDKAGQSFMFLCTARNTIVHENLATATLEATASEIEKHFRSAVEFPDMAMRIVRQAAG</sequence>
<organism evidence="1 2">
    <name type="scientific">Nocardioides iriomotensis</name>
    <dbReference type="NCBI Taxonomy" id="715784"/>
    <lineage>
        <taxon>Bacteria</taxon>
        <taxon>Bacillati</taxon>
        <taxon>Actinomycetota</taxon>
        <taxon>Actinomycetes</taxon>
        <taxon>Propionibacteriales</taxon>
        <taxon>Nocardioidaceae</taxon>
        <taxon>Nocardioides</taxon>
    </lineage>
</organism>
<proteinExistence type="predicted"/>
<name>A0A4V1Z150_9ACTN</name>
<evidence type="ECO:0000313" key="2">
    <source>
        <dbReference type="Proteomes" id="UP000291189"/>
    </source>
</evidence>